<dbReference type="STRING" id="523791.Kkor_0036"/>
<dbReference type="EMBL" id="CP001707">
    <property type="protein sequence ID" value="ACV25458.1"/>
    <property type="molecule type" value="Genomic_DNA"/>
</dbReference>
<organism evidence="2 3">
    <name type="scientific">Kangiella koreensis (strain DSM 16069 / JCM 12317 / KCTC 12182 / SW-125)</name>
    <dbReference type="NCBI Taxonomy" id="523791"/>
    <lineage>
        <taxon>Bacteria</taxon>
        <taxon>Pseudomonadati</taxon>
        <taxon>Pseudomonadota</taxon>
        <taxon>Gammaproteobacteria</taxon>
        <taxon>Kangiellales</taxon>
        <taxon>Kangiellaceae</taxon>
        <taxon>Kangiella</taxon>
    </lineage>
</organism>
<evidence type="ECO:0000313" key="3">
    <source>
        <dbReference type="Proteomes" id="UP000001231"/>
    </source>
</evidence>
<dbReference type="AlphaFoldDB" id="C7R627"/>
<evidence type="ECO:0000259" key="1">
    <source>
        <dbReference type="Pfam" id="PF06527"/>
    </source>
</evidence>
<gene>
    <name evidence="2" type="ordered locus">Kkor_0036</name>
</gene>
<accession>C7R627</accession>
<dbReference type="eggNOG" id="ENOG5030SP5">
    <property type="taxonomic scope" value="Bacteria"/>
</dbReference>
<reference evidence="2 3" key="1">
    <citation type="journal article" date="2009" name="Stand. Genomic Sci.">
        <title>Complete genome sequence of Kangiella koreensis type strain (SW-125).</title>
        <authorList>
            <person name="Han C."/>
            <person name="Sikorski J."/>
            <person name="Lapidus A."/>
            <person name="Nolan M."/>
            <person name="Glavina Del Rio T."/>
            <person name="Tice H."/>
            <person name="Cheng J.F."/>
            <person name="Lucas S."/>
            <person name="Chen F."/>
            <person name="Copeland A."/>
            <person name="Ivanova N."/>
            <person name="Mavromatis K."/>
            <person name="Ovchinnikova G."/>
            <person name="Pati A."/>
            <person name="Bruce D."/>
            <person name="Goodwin L."/>
            <person name="Pitluck S."/>
            <person name="Chen A."/>
            <person name="Palaniappan K."/>
            <person name="Land M."/>
            <person name="Hauser L."/>
            <person name="Chang Y.J."/>
            <person name="Jeffries C.D."/>
            <person name="Chain P."/>
            <person name="Saunders E."/>
            <person name="Brettin T."/>
            <person name="Goker M."/>
            <person name="Tindall B.J."/>
            <person name="Bristow J."/>
            <person name="Eisen J.A."/>
            <person name="Markowitz V."/>
            <person name="Hugenholtz P."/>
            <person name="Kyrpides N.C."/>
            <person name="Klenk H.P."/>
            <person name="Detter J.C."/>
        </authorList>
    </citation>
    <scope>NUCLEOTIDE SEQUENCE [LARGE SCALE GENOMIC DNA]</scope>
    <source>
        <strain evidence="3">DSM 16069 / KCTC 12182 / SW-125</strain>
    </source>
</reference>
<name>C7R627_KANKD</name>
<keyword evidence="3" id="KW-1185">Reference proteome</keyword>
<dbReference type="Pfam" id="PF06527">
    <property type="entry name" value="TniQ"/>
    <property type="match status" value="1"/>
</dbReference>
<dbReference type="KEGG" id="kko:Kkor_0036"/>
<dbReference type="InterPro" id="IPR009492">
    <property type="entry name" value="TniQ"/>
</dbReference>
<dbReference type="InParanoid" id="C7R627"/>
<proteinExistence type="predicted"/>
<dbReference type="HOGENOM" id="CLU_806039_0_0_6"/>
<sequence>MHTLAVALWGNGNRLSQDIDRSVPTEYLKVLREHYGVDRHQTLENDLAQLRCDDRNTYQDPNLLNLCLRGRMRNKAGQQYCPACLVERCYFRRSWRLSIHPVCTEHHCLLLNRCPHCSSVIDPTKTSPMSKDIGYCAFCWNNLRVDNTVLEFETPKLLLAIQDSVKTGWFEYENLRLRACIFMQGLWRIVYALYGIRSEKLNIWETLCSSFGTNYQPLTKNRPYYNFKDESPEVRLKILSVVDRLLVGWPDTFIAVGKELGLGISHFDPANKGMPYWLDEIVRRDLNKGWYRVNTEEMQSCLLYMQKNQIPITRSGLARELGLDVSKKLSPNEKLLFEEFRRRH</sequence>
<dbReference type="Proteomes" id="UP000001231">
    <property type="component" value="Chromosome"/>
</dbReference>
<protein>
    <recommendedName>
        <fullName evidence="1">TniQ domain-containing protein</fullName>
    </recommendedName>
</protein>
<evidence type="ECO:0000313" key="2">
    <source>
        <dbReference type="EMBL" id="ACV25458.1"/>
    </source>
</evidence>
<feature type="domain" description="TniQ" evidence="1">
    <location>
        <begin position="5"/>
        <end position="110"/>
    </location>
</feature>